<dbReference type="EMBL" id="FR854086">
    <property type="protein sequence ID" value="CCA85104.1"/>
    <property type="molecule type" value="Genomic_DNA"/>
</dbReference>
<proteinExistence type="predicted"/>
<reference evidence="1" key="1">
    <citation type="journal article" date="2011" name="PLoS ONE">
        <title>Ralstonia syzygii, the Blood Disease Bacterium and some Asian R. solanacearum strains form a single genomic species despite divergent lifestyles.</title>
        <authorList>
            <person name="Remenant B."/>
            <person name="de Cambiaire J.C."/>
            <person name="Cellier G."/>
            <person name="Jacobs J.M."/>
            <person name="Mangenot S."/>
            <person name="Barbe V."/>
            <person name="Lajus A."/>
            <person name="Vallenet D."/>
            <person name="Medigue C."/>
            <person name="Fegan M."/>
            <person name="Allen C."/>
            <person name="Prior P."/>
        </authorList>
    </citation>
    <scope>NUCLEOTIDE SEQUENCE</scope>
    <source>
        <strain evidence="1">R24</strain>
    </source>
</reference>
<dbReference type="AlphaFoldDB" id="G3A1K4"/>
<name>G3A1K4_9RALS</name>
<protein>
    <submittedName>
        <fullName evidence="1">Uncharacterized protein</fullName>
    </submittedName>
</protein>
<organism evidence="1">
    <name type="scientific">Ralstonia syzygii R24</name>
    <dbReference type="NCBI Taxonomy" id="907261"/>
    <lineage>
        <taxon>Bacteria</taxon>
        <taxon>Pseudomonadati</taxon>
        <taxon>Pseudomonadota</taxon>
        <taxon>Betaproteobacteria</taxon>
        <taxon>Burkholderiales</taxon>
        <taxon>Burkholderiaceae</taxon>
        <taxon>Ralstonia</taxon>
        <taxon>Ralstonia solanacearum species complex</taxon>
    </lineage>
</organism>
<sequence>MRATQSFSTIIKYRTKLGGGRFRDEREMQAIGEPGFAKNHLALLLGIGQTSLDRRPCEDYLACAQLYADVDPRVRAMMSWAGVDAWECHQKMPTPCSST</sequence>
<gene>
    <name evidence="1" type="ORF">RALSY_11099</name>
</gene>
<accession>G3A1K4</accession>
<evidence type="ECO:0000313" key="1">
    <source>
        <dbReference type="EMBL" id="CCA85104.1"/>
    </source>
</evidence>
<reference evidence="1" key="2">
    <citation type="submission" date="2011-04" db="EMBL/GenBank/DDBJ databases">
        <authorList>
            <person name="Genoscope - CEA"/>
        </authorList>
    </citation>
    <scope>NUCLEOTIDE SEQUENCE</scope>
    <source>
        <strain evidence="1">R24</strain>
    </source>
</reference>